<dbReference type="Pfam" id="PF14359">
    <property type="entry name" value="DUF4406"/>
    <property type="match status" value="1"/>
</dbReference>
<name>A0A6J5MFH8_9CAUD</name>
<evidence type="ECO:0008006" key="2">
    <source>
        <dbReference type="Google" id="ProtNLM"/>
    </source>
</evidence>
<sequence length="102" mass="11844">MISQPMNGLTEEQITNAQNKFLEYAKKENLEVINTYFKDEWYSQDSMNLRGIVQIPVCFLAKSLECMSECTTVYFAKGWENAKGCKIEHEVALQYGLEIIYE</sequence>
<reference evidence="1" key="1">
    <citation type="submission" date="2020-04" db="EMBL/GenBank/DDBJ databases">
        <authorList>
            <person name="Chiriac C."/>
            <person name="Salcher M."/>
            <person name="Ghai R."/>
            <person name="Kavagutti S V."/>
        </authorList>
    </citation>
    <scope>NUCLEOTIDE SEQUENCE</scope>
</reference>
<gene>
    <name evidence="1" type="ORF">UFOVP458_17</name>
</gene>
<evidence type="ECO:0000313" key="1">
    <source>
        <dbReference type="EMBL" id="CAB4144073.1"/>
    </source>
</evidence>
<dbReference type="EMBL" id="LR796437">
    <property type="protein sequence ID" value="CAB4144073.1"/>
    <property type="molecule type" value="Genomic_DNA"/>
</dbReference>
<organism evidence="1">
    <name type="scientific">uncultured Caudovirales phage</name>
    <dbReference type="NCBI Taxonomy" id="2100421"/>
    <lineage>
        <taxon>Viruses</taxon>
        <taxon>Duplodnaviria</taxon>
        <taxon>Heunggongvirae</taxon>
        <taxon>Uroviricota</taxon>
        <taxon>Caudoviricetes</taxon>
        <taxon>Peduoviridae</taxon>
        <taxon>Maltschvirus</taxon>
        <taxon>Maltschvirus maltsch</taxon>
    </lineage>
</organism>
<protein>
    <recommendedName>
        <fullName evidence="2">DUF4406 domain-containing protein</fullName>
    </recommendedName>
</protein>
<proteinExistence type="predicted"/>
<accession>A0A6J5MFH8</accession>
<dbReference type="InterPro" id="IPR025518">
    <property type="entry name" value="DUF4406"/>
</dbReference>
<dbReference type="SUPFAM" id="SSF52309">
    <property type="entry name" value="N-(deoxy)ribosyltransferase-like"/>
    <property type="match status" value="1"/>
</dbReference>